<sequence>MIKKPLLILAFGLFIAAQAKAADERSVTVPKQVESGAQYFIGDENQLLMQVNVWGRVEMPGQYFVPSDTDLITLISVAGGPADKSRLDNVRIVRGASAGSEVIQVNIKKYLKTGDRTLIPDLKPEDTIIVSGSMWFVMSTVISVVAQLAIVANVYYLAALASR</sequence>
<dbReference type="GO" id="GO:0015159">
    <property type="term" value="F:polysaccharide transmembrane transporter activity"/>
    <property type="evidence" value="ECO:0007669"/>
    <property type="project" value="InterPro"/>
</dbReference>
<dbReference type="AlphaFoldDB" id="A0A532V5E5"/>
<evidence type="ECO:0000259" key="3">
    <source>
        <dbReference type="Pfam" id="PF10531"/>
    </source>
</evidence>
<keyword evidence="1" id="KW-1133">Transmembrane helix</keyword>
<evidence type="ECO:0000256" key="1">
    <source>
        <dbReference type="SAM" id="Phobius"/>
    </source>
</evidence>
<accession>A0A532V5E5</accession>
<dbReference type="Gene3D" id="3.10.560.10">
    <property type="entry name" value="Outer membrane lipoprotein wza domain like"/>
    <property type="match status" value="1"/>
</dbReference>
<proteinExistence type="predicted"/>
<name>A0A532V5E5_UNCL8</name>
<evidence type="ECO:0000313" key="5">
    <source>
        <dbReference type="Proteomes" id="UP000319619"/>
    </source>
</evidence>
<feature type="chain" id="PRO_5022119319" description="Soluble ligand binding domain-containing protein" evidence="2">
    <location>
        <begin position="22"/>
        <end position="163"/>
    </location>
</feature>
<dbReference type="InterPro" id="IPR019554">
    <property type="entry name" value="Soluble_ligand-bd"/>
</dbReference>
<comment type="caution">
    <text evidence="4">The sequence shown here is derived from an EMBL/GenBank/DDBJ whole genome shotgun (WGS) entry which is preliminary data.</text>
</comment>
<keyword evidence="1" id="KW-0812">Transmembrane</keyword>
<dbReference type="InterPro" id="IPR049712">
    <property type="entry name" value="Poly_export"/>
</dbReference>
<dbReference type="EMBL" id="NJBN01000001">
    <property type="protein sequence ID" value="TKJ42352.1"/>
    <property type="molecule type" value="Genomic_DNA"/>
</dbReference>
<feature type="transmembrane region" description="Helical" evidence="1">
    <location>
        <begin position="134"/>
        <end position="158"/>
    </location>
</feature>
<reference evidence="4 5" key="1">
    <citation type="submission" date="2017-06" db="EMBL/GenBank/DDBJ databases">
        <title>Novel microbial phyla capable of carbon fixation and sulfur reduction in deep-sea sediments.</title>
        <authorList>
            <person name="Huang J."/>
            <person name="Baker B."/>
            <person name="Wang Y."/>
        </authorList>
    </citation>
    <scope>NUCLEOTIDE SEQUENCE [LARGE SCALE GENOMIC DNA]</scope>
    <source>
        <strain evidence="4">B3_LCP</strain>
    </source>
</reference>
<dbReference type="PANTHER" id="PTHR33619:SF3">
    <property type="entry name" value="POLYSACCHARIDE EXPORT PROTEIN GFCE-RELATED"/>
    <property type="match status" value="1"/>
</dbReference>
<gene>
    <name evidence="4" type="ORF">CEE37_01335</name>
</gene>
<keyword evidence="2" id="KW-0732">Signal</keyword>
<feature type="domain" description="Soluble ligand binding" evidence="3">
    <location>
        <begin position="51"/>
        <end position="105"/>
    </location>
</feature>
<protein>
    <recommendedName>
        <fullName evidence="3">Soluble ligand binding domain-containing protein</fullName>
    </recommendedName>
</protein>
<feature type="signal peptide" evidence="2">
    <location>
        <begin position="1"/>
        <end position="21"/>
    </location>
</feature>
<dbReference type="Proteomes" id="UP000319619">
    <property type="component" value="Unassembled WGS sequence"/>
</dbReference>
<organism evidence="4 5">
    <name type="scientific">candidate division LCP-89 bacterium B3_LCP</name>
    <dbReference type="NCBI Taxonomy" id="2012998"/>
    <lineage>
        <taxon>Bacteria</taxon>
        <taxon>Pseudomonadati</taxon>
        <taxon>Bacteria division LCP-89</taxon>
    </lineage>
</organism>
<dbReference type="Pfam" id="PF10531">
    <property type="entry name" value="SLBB"/>
    <property type="match status" value="1"/>
</dbReference>
<keyword evidence="1" id="KW-0472">Membrane</keyword>
<dbReference type="PANTHER" id="PTHR33619">
    <property type="entry name" value="POLYSACCHARIDE EXPORT PROTEIN GFCE-RELATED"/>
    <property type="match status" value="1"/>
</dbReference>
<evidence type="ECO:0000313" key="4">
    <source>
        <dbReference type="EMBL" id="TKJ42352.1"/>
    </source>
</evidence>
<evidence type="ECO:0000256" key="2">
    <source>
        <dbReference type="SAM" id="SignalP"/>
    </source>
</evidence>